<accession>A0A6S7J6Z9</accession>
<keyword evidence="3" id="KW-1185">Reference proteome</keyword>
<evidence type="ECO:0000313" key="3">
    <source>
        <dbReference type="Proteomes" id="UP001152795"/>
    </source>
</evidence>
<dbReference type="AlphaFoldDB" id="A0A6S7J6Z9"/>
<dbReference type="PANTHER" id="PTHR23509">
    <property type="entry name" value="PA-PL1 PHOSPHOLIPASE FAMILY"/>
    <property type="match status" value="1"/>
</dbReference>
<dbReference type="GO" id="GO:0046872">
    <property type="term" value="F:metal ion binding"/>
    <property type="evidence" value="ECO:0007669"/>
    <property type="project" value="InterPro"/>
</dbReference>
<dbReference type="InterPro" id="IPR057826">
    <property type="entry name" value="WWE_C20G8.02"/>
</dbReference>
<dbReference type="GO" id="GO:0005737">
    <property type="term" value="C:cytoplasm"/>
    <property type="evidence" value="ECO:0007669"/>
    <property type="project" value="TreeGrafter"/>
</dbReference>
<dbReference type="PROSITE" id="PS51043">
    <property type="entry name" value="DDHD"/>
    <property type="match status" value="1"/>
</dbReference>
<dbReference type="EMBL" id="CACRXK020013790">
    <property type="protein sequence ID" value="CAB4025734.1"/>
    <property type="molecule type" value="Genomic_DNA"/>
</dbReference>
<comment type="caution">
    <text evidence="2">The sequence shown here is derived from an EMBL/GenBank/DDBJ whole genome shotgun (WGS) entry which is preliminary data.</text>
</comment>
<dbReference type="Pfam" id="PF23463">
    <property type="entry name" value="WWE_2"/>
    <property type="match status" value="1"/>
</dbReference>
<gene>
    <name evidence="2" type="ORF">PACLA_8A022775</name>
</gene>
<reference evidence="2" key="1">
    <citation type="submission" date="2020-04" db="EMBL/GenBank/DDBJ databases">
        <authorList>
            <person name="Alioto T."/>
            <person name="Alioto T."/>
            <person name="Gomez Garrido J."/>
        </authorList>
    </citation>
    <scope>NUCLEOTIDE SEQUENCE</scope>
    <source>
        <strain evidence="2">A484AB</strain>
    </source>
</reference>
<feature type="non-terminal residue" evidence="2">
    <location>
        <position position="528"/>
    </location>
</feature>
<dbReference type="OrthoDB" id="431378at2759"/>
<dbReference type="Proteomes" id="UP001152795">
    <property type="component" value="Unassembled WGS sequence"/>
</dbReference>
<name>A0A6S7J6Z9_PARCT</name>
<dbReference type="GO" id="GO:0004620">
    <property type="term" value="F:phospholipase activity"/>
    <property type="evidence" value="ECO:0007669"/>
    <property type="project" value="TreeGrafter"/>
</dbReference>
<evidence type="ECO:0000313" key="2">
    <source>
        <dbReference type="EMBL" id="CAB4025734.1"/>
    </source>
</evidence>
<sequence length="528" mass="60733">MDDLTSEKAKPKKTGPARPPPPRAMQVRNDLPSTVRRHYEELSDFRVERVRWFYYEDKKWSPFCGQDSLKIEQCFRRMPRKDVKTLPDFYEVCTVLGGLYDADVARRICKPVYWKADPLQICRGTWFKGSASENHWIPLGEEEAMSIENSHQTLWRSMGLNPGAPHVNMTSNTGETINDAENKNVLCRLQLSGYYVEWTDLTEVWLHSEGMTSKIIRGMVQKIGGSTGVHATPLHRGYHTECSETDCPADVTHLVFVIHGIGQLMNNTINECCHMLRCGSKQIAEKYFAEENKKGRVEFVPVEWRSSLKLDEGVLDLVTPHTVRGVRNVINTSMMDIMYYTSPFYREEIIVFVKNELNKLYNLFLSRHPTFRENGKVSIIAHSLGSVIVYDILERWDLRLRDMEASTQNRFVTDSINYFNSMEENRNSNSSLPGESKENPIHVELAQAQLRLEELDYKLHNQMSGLSNGQSSKDDLQFKVTNCFLVGSPLAVFFTLRGFRPGEETEKAVMPQIVCERLFNIYDQCDPV</sequence>
<evidence type="ECO:0000256" key="1">
    <source>
        <dbReference type="ARBA" id="ARBA00038464"/>
    </source>
</evidence>
<dbReference type="Pfam" id="PF02862">
    <property type="entry name" value="DDHD"/>
    <property type="match status" value="1"/>
</dbReference>
<dbReference type="InterPro" id="IPR058055">
    <property type="entry name" value="PA-PLA1"/>
</dbReference>
<organism evidence="2 3">
    <name type="scientific">Paramuricea clavata</name>
    <name type="common">Red gorgonian</name>
    <name type="synonym">Violescent sea-whip</name>
    <dbReference type="NCBI Taxonomy" id="317549"/>
    <lineage>
        <taxon>Eukaryota</taxon>
        <taxon>Metazoa</taxon>
        <taxon>Cnidaria</taxon>
        <taxon>Anthozoa</taxon>
        <taxon>Octocorallia</taxon>
        <taxon>Malacalcyonacea</taxon>
        <taxon>Plexauridae</taxon>
        <taxon>Paramuricea</taxon>
    </lineage>
</organism>
<protein>
    <submittedName>
        <fullName evidence="2">Phospholipase DDHD1-like</fullName>
    </submittedName>
</protein>
<comment type="similarity">
    <text evidence="1">Belongs to the PA-PLA1 family.</text>
</comment>
<proteinExistence type="inferred from homology"/>
<dbReference type="PANTHER" id="PTHR23509:SF48">
    <property type="entry name" value="INTRACELLULAR PHOSPHOLIPASE A1"/>
    <property type="match status" value="1"/>
</dbReference>
<dbReference type="InterPro" id="IPR004177">
    <property type="entry name" value="DDHD_dom"/>
</dbReference>